<dbReference type="AlphaFoldDB" id="A0A1H7T1N7"/>
<dbReference type="STRING" id="1429083.GCA_001885685_02237"/>
<proteinExistence type="predicted"/>
<dbReference type="Pfam" id="PF05618">
    <property type="entry name" value="Zn_protease"/>
    <property type="match status" value="1"/>
</dbReference>
<dbReference type="RefSeq" id="WP_071871454.1">
    <property type="nucleotide sequence ID" value="NZ_FOAS01000022.1"/>
</dbReference>
<keyword evidence="3" id="KW-1185">Reference proteome</keyword>
<dbReference type="PANTHER" id="PTHR38037">
    <property type="entry name" value="ZN_PROTEASE DOMAIN-CONTAINING PROTEIN"/>
    <property type="match status" value="1"/>
</dbReference>
<organism evidence="2 3">
    <name type="scientific">Atopomonas hussainii</name>
    <dbReference type="NCBI Taxonomy" id="1429083"/>
    <lineage>
        <taxon>Bacteria</taxon>
        <taxon>Pseudomonadati</taxon>
        <taxon>Pseudomonadota</taxon>
        <taxon>Gammaproteobacteria</taxon>
        <taxon>Pseudomonadales</taxon>
        <taxon>Pseudomonadaceae</taxon>
        <taxon>Atopomonas</taxon>
    </lineage>
</organism>
<sequence>MTEIEHHLPMVIGLREWVALPELGIDALRMKVDTGATTSALHATDIELFERDNQQWVRFTAHIGIKEHIPVPDCQALLVQDKRIRSSNGQVQHRYMVRSLMQLGDRLWPVDLTLTCRKAMRFRGLLGAKAMVGGNLLVNPALNYVQGKPKIRLSDAL</sequence>
<name>A0A1H7T1N7_9GAMM</name>
<protein>
    <submittedName>
        <fullName evidence="2">Uncharacterized conserved protein</fullName>
    </submittedName>
</protein>
<accession>A0A1H7T1N7</accession>
<dbReference type="EMBL" id="FOAS01000022">
    <property type="protein sequence ID" value="SEL78419.1"/>
    <property type="molecule type" value="Genomic_DNA"/>
</dbReference>
<reference evidence="2 3" key="1">
    <citation type="submission" date="2016-10" db="EMBL/GenBank/DDBJ databases">
        <authorList>
            <person name="de Groot N.N."/>
        </authorList>
    </citation>
    <scope>NUCLEOTIDE SEQUENCE [LARGE SCALE GENOMIC DNA]</scope>
    <source>
        <strain evidence="2 3">JCM 19513</strain>
    </source>
</reference>
<evidence type="ECO:0000313" key="2">
    <source>
        <dbReference type="EMBL" id="SEL78419.1"/>
    </source>
</evidence>
<dbReference type="InterPro" id="IPR008503">
    <property type="entry name" value="Asp_endopeptidase"/>
</dbReference>
<dbReference type="InterPro" id="IPR021109">
    <property type="entry name" value="Peptidase_aspartic_dom_sf"/>
</dbReference>
<gene>
    <name evidence="2" type="ORF">SAMN05216214_1223</name>
</gene>
<dbReference type="Proteomes" id="UP000185766">
    <property type="component" value="Unassembled WGS sequence"/>
</dbReference>
<dbReference type="Gene3D" id="2.40.70.10">
    <property type="entry name" value="Acid Proteases"/>
    <property type="match status" value="1"/>
</dbReference>
<dbReference type="SUPFAM" id="SSF50630">
    <property type="entry name" value="Acid proteases"/>
    <property type="match status" value="1"/>
</dbReference>
<dbReference type="PANTHER" id="PTHR38037:SF1">
    <property type="entry name" value="ATP-DEPENDENT ZINC PROTEASE DOMAIN-CONTAINING PROTEIN-RELATED"/>
    <property type="match status" value="1"/>
</dbReference>
<feature type="domain" description="Retropepsin-like aspartic endopeptidase" evidence="1">
    <location>
        <begin position="11"/>
        <end position="148"/>
    </location>
</feature>
<evidence type="ECO:0000259" key="1">
    <source>
        <dbReference type="Pfam" id="PF05618"/>
    </source>
</evidence>
<dbReference type="OrthoDB" id="9782977at2"/>
<evidence type="ECO:0000313" key="3">
    <source>
        <dbReference type="Proteomes" id="UP000185766"/>
    </source>
</evidence>